<dbReference type="InterPro" id="IPR009000">
    <property type="entry name" value="Transl_B-barrel_sf"/>
</dbReference>
<dbReference type="EMBL" id="UINC01093629">
    <property type="protein sequence ID" value="SVC48205.1"/>
    <property type="molecule type" value="Genomic_DNA"/>
</dbReference>
<dbReference type="SUPFAM" id="SSF50346">
    <property type="entry name" value="PRC-barrel domain"/>
    <property type="match status" value="1"/>
</dbReference>
<dbReference type="Gene3D" id="2.30.30.240">
    <property type="entry name" value="PRC-barrel domain"/>
    <property type="match status" value="1"/>
</dbReference>
<dbReference type="AlphaFoldDB" id="A0A382MJB0"/>
<dbReference type="PANTHER" id="PTHR33692:SF1">
    <property type="entry name" value="RIBOSOME MATURATION FACTOR RIMM"/>
    <property type="match status" value="1"/>
</dbReference>
<feature type="domain" description="Ribosome maturation factor RimM PRC barrel" evidence="6">
    <location>
        <begin position="106"/>
        <end position="173"/>
    </location>
</feature>
<feature type="domain" description="RimM N-terminal" evidence="5">
    <location>
        <begin position="14"/>
        <end position="94"/>
    </location>
</feature>
<keyword evidence="2" id="KW-0690">Ribosome biogenesis</keyword>
<organism evidence="7">
    <name type="scientific">marine metagenome</name>
    <dbReference type="NCBI Taxonomy" id="408172"/>
    <lineage>
        <taxon>unclassified sequences</taxon>
        <taxon>metagenomes</taxon>
        <taxon>ecological metagenomes</taxon>
    </lineage>
</organism>
<evidence type="ECO:0000259" key="5">
    <source>
        <dbReference type="Pfam" id="PF01782"/>
    </source>
</evidence>
<evidence type="ECO:0008006" key="8">
    <source>
        <dbReference type="Google" id="ProtNLM"/>
    </source>
</evidence>
<dbReference type="InterPro" id="IPR002676">
    <property type="entry name" value="RimM_N"/>
</dbReference>
<reference evidence="7" key="1">
    <citation type="submission" date="2018-05" db="EMBL/GenBank/DDBJ databases">
        <authorList>
            <person name="Lanie J.A."/>
            <person name="Ng W.-L."/>
            <person name="Kazmierczak K.M."/>
            <person name="Andrzejewski T.M."/>
            <person name="Davidsen T.M."/>
            <person name="Wayne K.J."/>
            <person name="Tettelin H."/>
            <person name="Glass J.I."/>
            <person name="Rusch D."/>
            <person name="Podicherti R."/>
            <person name="Tsui H.-C.T."/>
            <person name="Winkler M.E."/>
        </authorList>
    </citation>
    <scope>NUCLEOTIDE SEQUENCE</scope>
</reference>
<dbReference type="InterPro" id="IPR011961">
    <property type="entry name" value="RimM"/>
</dbReference>
<evidence type="ECO:0000313" key="7">
    <source>
        <dbReference type="EMBL" id="SVC48205.1"/>
    </source>
</evidence>
<gene>
    <name evidence="7" type="ORF">METZ01_LOCUS301059</name>
</gene>
<dbReference type="Gene3D" id="2.40.30.60">
    <property type="entry name" value="RimM"/>
    <property type="match status" value="1"/>
</dbReference>
<dbReference type="Pfam" id="PF24986">
    <property type="entry name" value="PRC_RimM"/>
    <property type="match status" value="1"/>
</dbReference>
<keyword evidence="3" id="KW-0698">rRNA processing</keyword>
<dbReference type="HAMAP" id="MF_00014">
    <property type="entry name" value="Ribosome_mat_RimM"/>
    <property type="match status" value="1"/>
</dbReference>
<dbReference type="NCBIfam" id="TIGR02273">
    <property type="entry name" value="16S_RimM"/>
    <property type="match status" value="1"/>
</dbReference>
<dbReference type="GO" id="GO:0005840">
    <property type="term" value="C:ribosome"/>
    <property type="evidence" value="ECO:0007669"/>
    <property type="project" value="InterPro"/>
</dbReference>
<dbReference type="GO" id="GO:0043022">
    <property type="term" value="F:ribosome binding"/>
    <property type="evidence" value="ECO:0007669"/>
    <property type="project" value="InterPro"/>
</dbReference>
<evidence type="ECO:0000256" key="2">
    <source>
        <dbReference type="ARBA" id="ARBA00022517"/>
    </source>
</evidence>
<sequence length="177" mass="20201">MSVLMQQKKIPLIVGRIGGVYGVKGWLKISSFTRPNDNILSYTPWLLEIDGIWQEANLEEFQIRGERLLIKILGIDNPEDASQYVNCDVAIKHEQLPTLNKGEYYWRDLIGLKVLNQDEVELGVVSEIIETGANDVFVVTGNGESETRVLIPYVMDIYVKRIDLITQTIHIDWVIDN</sequence>
<dbReference type="InterPro" id="IPR011033">
    <property type="entry name" value="PRC_barrel-like_sf"/>
</dbReference>
<dbReference type="InterPro" id="IPR036976">
    <property type="entry name" value="RimM_N_sf"/>
</dbReference>
<evidence type="ECO:0000256" key="4">
    <source>
        <dbReference type="ARBA" id="ARBA00023186"/>
    </source>
</evidence>
<evidence type="ECO:0000256" key="3">
    <source>
        <dbReference type="ARBA" id="ARBA00022552"/>
    </source>
</evidence>
<dbReference type="Pfam" id="PF01782">
    <property type="entry name" value="RimM"/>
    <property type="match status" value="1"/>
</dbReference>
<keyword evidence="1" id="KW-0963">Cytoplasm</keyword>
<name>A0A382MJB0_9ZZZZ</name>
<evidence type="ECO:0000259" key="6">
    <source>
        <dbReference type="Pfam" id="PF24986"/>
    </source>
</evidence>
<protein>
    <recommendedName>
        <fullName evidence="8">RimM N-terminal domain-containing protein</fullName>
    </recommendedName>
</protein>
<dbReference type="PANTHER" id="PTHR33692">
    <property type="entry name" value="RIBOSOME MATURATION FACTOR RIMM"/>
    <property type="match status" value="1"/>
</dbReference>
<accession>A0A382MJB0</accession>
<proteinExistence type="inferred from homology"/>
<dbReference type="SUPFAM" id="SSF50447">
    <property type="entry name" value="Translation proteins"/>
    <property type="match status" value="1"/>
</dbReference>
<dbReference type="GO" id="GO:0006364">
    <property type="term" value="P:rRNA processing"/>
    <property type="evidence" value="ECO:0007669"/>
    <property type="project" value="UniProtKB-KW"/>
</dbReference>
<dbReference type="InterPro" id="IPR056792">
    <property type="entry name" value="PRC_RimM"/>
</dbReference>
<evidence type="ECO:0000256" key="1">
    <source>
        <dbReference type="ARBA" id="ARBA00022490"/>
    </source>
</evidence>
<keyword evidence="4" id="KW-0143">Chaperone</keyword>